<dbReference type="GO" id="GO:0008081">
    <property type="term" value="F:phosphoric diester hydrolase activity"/>
    <property type="evidence" value="ECO:0007669"/>
    <property type="project" value="InterPro"/>
</dbReference>
<keyword evidence="4" id="KW-0378">Hydrolase</keyword>
<keyword evidence="2" id="KW-0597">Phosphoprotein</keyword>
<protein>
    <submittedName>
        <fullName evidence="10">Alkaline phosphatase</fullName>
    </submittedName>
</protein>
<evidence type="ECO:0000256" key="9">
    <source>
        <dbReference type="RuleBase" id="RU003946"/>
    </source>
</evidence>
<evidence type="ECO:0000256" key="8">
    <source>
        <dbReference type="PIRSR" id="PIRSR601952-2"/>
    </source>
</evidence>
<dbReference type="InterPro" id="IPR018299">
    <property type="entry name" value="Alkaline_phosphatase_AS"/>
</dbReference>
<dbReference type="Proteomes" id="UP000215244">
    <property type="component" value="Chromosome"/>
</dbReference>
<evidence type="ECO:0000256" key="5">
    <source>
        <dbReference type="ARBA" id="ARBA00022833"/>
    </source>
</evidence>
<dbReference type="GO" id="GO:0006629">
    <property type="term" value="P:lipid metabolic process"/>
    <property type="evidence" value="ECO:0007669"/>
    <property type="project" value="InterPro"/>
</dbReference>
<feature type="binding site" evidence="8">
    <location>
        <position position="285"/>
    </location>
    <ligand>
        <name>Zn(2+)</name>
        <dbReference type="ChEBI" id="CHEBI:29105"/>
        <label>2</label>
    </ligand>
</feature>
<dbReference type="InterPro" id="IPR039559">
    <property type="entry name" value="AIM6_PI-PLC-like_dom"/>
</dbReference>
<keyword evidence="3 8" id="KW-0479">Metal-binding</keyword>
<dbReference type="OrthoDB" id="9794455at2"/>
<dbReference type="CDD" id="cd08577">
    <property type="entry name" value="PI-PLCc_GDPD_SF_unchar3"/>
    <property type="match status" value="1"/>
</dbReference>
<gene>
    <name evidence="10" type="ORF">CJ263_05690</name>
</gene>
<accession>A0A223V2Y7</accession>
<evidence type="ECO:0000313" key="11">
    <source>
        <dbReference type="Proteomes" id="UP000215244"/>
    </source>
</evidence>
<feature type="binding site" evidence="8">
    <location>
        <position position="490"/>
    </location>
    <ligand>
        <name>Zn(2+)</name>
        <dbReference type="ChEBI" id="CHEBI:29105"/>
        <label>2</label>
    </ligand>
</feature>
<comment type="similarity">
    <text evidence="1 9">Belongs to the alkaline phosphatase family.</text>
</comment>
<evidence type="ECO:0000313" key="10">
    <source>
        <dbReference type="EMBL" id="ASV29751.1"/>
    </source>
</evidence>
<dbReference type="PANTHER" id="PTHR11596:SF5">
    <property type="entry name" value="ALKALINE PHOSPHATASE"/>
    <property type="match status" value="1"/>
</dbReference>
<dbReference type="SMART" id="SM00098">
    <property type="entry name" value="alkPPc"/>
    <property type="match status" value="1"/>
</dbReference>
<evidence type="ECO:0000256" key="6">
    <source>
        <dbReference type="ARBA" id="ARBA00022842"/>
    </source>
</evidence>
<dbReference type="PANTHER" id="PTHR11596">
    <property type="entry name" value="ALKALINE PHOSPHATASE"/>
    <property type="match status" value="1"/>
</dbReference>
<feature type="binding site" evidence="8">
    <location>
        <position position="528"/>
    </location>
    <ligand>
        <name>Zn(2+)</name>
        <dbReference type="ChEBI" id="CHEBI:29105"/>
        <label>2</label>
    </ligand>
</feature>
<dbReference type="Gene3D" id="3.40.720.10">
    <property type="entry name" value="Alkaline Phosphatase, subunit A"/>
    <property type="match status" value="1"/>
</dbReference>
<dbReference type="Pfam" id="PF13653">
    <property type="entry name" value="GDPD_2"/>
    <property type="match status" value="1"/>
</dbReference>
<feature type="binding site" evidence="8">
    <location>
        <position position="285"/>
    </location>
    <ligand>
        <name>Mg(2+)</name>
        <dbReference type="ChEBI" id="CHEBI:18420"/>
    </ligand>
</feature>
<proteinExistence type="inferred from homology"/>
<evidence type="ECO:0000256" key="4">
    <source>
        <dbReference type="ARBA" id="ARBA00022801"/>
    </source>
</evidence>
<dbReference type="Gene3D" id="3.20.20.190">
    <property type="entry name" value="Phosphatidylinositol (PI) phosphodiesterase"/>
    <property type="match status" value="1"/>
</dbReference>
<keyword evidence="6 8" id="KW-0460">Magnesium</keyword>
<evidence type="ECO:0000256" key="3">
    <source>
        <dbReference type="ARBA" id="ARBA00022723"/>
    </source>
</evidence>
<dbReference type="PROSITE" id="PS00123">
    <property type="entry name" value="ALKALINE_PHOSPHATASE"/>
    <property type="match status" value="1"/>
</dbReference>
<dbReference type="GO" id="GO:0004035">
    <property type="term" value="F:alkaline phosphatase activity"/>
    <property type="evidence" value="ECO:0007669"/>
    <property type="project" value="TreeGrafter"/>
</dbReference>
<dbReference type="GO" id="GO:0046872">
    <property type="term" value="F:metal ion binding"/>
    <property type="evidence" value="ECO:0007669"/>
    <property type="project" value="UniProtKB-KW"/>
</dbReference>
<evidence type="ECO:0000256" key="2">
    <source>
        <dbReference type="ARBA" id="ARBA00022553"/>
    </source>
</evidence>
<dbReference type="SUPFAM" id="SSF51695">
    <property type="entry name" value="PLC-like phosphodiesterases"/>
    <property type="match status" value="1"/>
</dbReference>
<comment type="cofactor">
    <cofactor evidence="8">
        <name>Mg(2+)</name>
        <dbReference type="ChEBI" id="CHEBI:18420"/>
    </cofactor>
    <text evidence="8">Binds 1 Mg(2+) ion.</text>
</comment>
<dbReference type="KEGG" id="marb:CJ263_05690"/>
<dbReference type="EMBL" id="CP022957">
    <property type="protein sequence ID" value="ASV29751.1"/>
    <property type="molecule type" value="Genomic_DNA"/>
</dbReference>
<organism evidence="10 11">
    <name type="scientific">Maribacter cobaltidurans</name>
    <dbReference type="NCBI Taxonomy" id="1178778"/>
    <lineage>
        <taxon>Bacteria</taxon>
        <taxon>Pseudomonadati</taxon>
        <taxon>Bacteroidota</taxon>
        <taxon>Flavobacteriia</taxon>
        <taxon>Flavobacteriales</taxon>
        <taxon>Flavobacteriaceae</taxon>
        <taxon>Maribacter</taxon>
    </lineage>
</organism>
<dbReference type="SUPFAM" id="SSF53649">
    <property type="entry name" value="Alkaline phosphatase-like"/>
    <property type="match status" value="1"/>
</dbReference>
<dbReference type="PRINTS" id="PR00113">
    <property type="entry name" value="ALKPHPHTASE"/>
</dbReference>
<dbReference type="InterPro" id="IPR017850">
    <property type="entry name" value="Alkaline_phosphatase_core_sf"/>
</dbReference>
<sequence length="593" mass="65738">MRIKQFLGLVLPVLTLGCIGQFAFGQEPYKVHSHNDYEQEFPFFEAYINDAASIEVDLFLKNNTLYATHEESEIIEGNTFSKLYLDPLKRMQEKGKLRDVQLLIDIKSEAKPTLVEIQNVLKKYPGLIKGGKVKFVISGNRPKPADYANYPEYILFDHQSIDDLDSIPLEKVAMISLSFQRFSVWNGSGRMVAGELDTVQYILNKVQAYKKPFRFWATPDTKTAWSRMAKLGVDFINTDNPALAHNYLESLDTKMYTGEIKSTYIPKYNFDPNSKPRNIILMIGDGNGLAQITAAMIANKGSLSVTNIKDIGLIKTSSYDDLITDSAAGATAMATGQKTNNRAIGSGPKDEVLNNLVNIAFSKGYRTGIITTDAIYGATPSSFYAHVKDRDNTQGILQDLKNSNLDFFISGGKGFETELSHIFKSTTLEKFNTVDNKTAIYLGDNKMPTMKNGRKDMLPKSMEKSLNVLSSGNKPFFMVVEGAQIDNGGHENQVSTIVDEMLDFDAAVAEALKFADKTGNTLVLITADHETSGFGIVGGDIRKGEVQGDFLTMDHTAIMVPLFAYGPQAQNFRGIYENSEIFSKINAVLDLNN</sequence>
<evidence type="ECO:0000256" key="1">
    <source>
        <dbReference type="ARBA" id="ARBA00005984"/>
    </source>
</evidence>
<dbReference type="Pfam" id="PF00245">
    <property type="entry name" value="Alk_phosphatase"/>
    <property type="match status" value="2"/>
</dbReference>
<feature type="binding site" evidence="8">
    <location>
        <position position="529"/>
    </location>
    <ligand>
        <name>Zn(2+)</name>
        <dbReference type="ChEBI" id="CHEBI:29105"/>
        <label>2</label>
    </ligand>
</feature>
<comment type="cofactor">
    <cofactor evidence="8">
        <name>Zn(2+)</name>
        <dbReference type="ChEBI" id="CHEBI:29105"/>
    </cofactor>
    <text evidence="8">Binds 2 Zn(2+) ions.</text>
</comment>
<feature type="binding site" evidence="8">
    <location>
        <position position="379"/>
    </location>
    <ligand>
        <name>Mg(2+)</name>
        <dbReference type="ChEBI" id="CHEBI:18420"/>
    </ligand>
</feature>
<dbReference type="AlphaFoldDB" id="A0A223V2Y7"/>
<keyword evidence="11" id="KW-1185">Reference proteome</keyword>
<dbReference type="PROSITE" id="PS51257">
    <property type="entry name" value="PROKAR_LIPOPROTEIN"/>
    <property type="match status" value="1"/>
</dbReference>
<reference evidence="10 11" key="1">
    <citation type="submission" date="2017-08" db="EMBL/GenBank/DDBJ databases">
        <title>The complete genome sequence of Maribacter sp. B1, isolated from deep-sea sediment.</title>
        <authorList>
            <person name="Wu Y.-H."/>
            <person name="Cheng H."/>
            <person name="Xu X.-W."/>
        </authorList>
    </citation>
    <scope>NUCLEOTIDE SEQUENCE [LARGE SCALE GENOMIC DNA]</scope>
    <source>
        <strain evidence="10 11">B1</strain>
    </source>
</reference>
<dbReference type="InterPro" id="IPR017946">
    <property type="entry name" value="PLC-like_Pdiesterase_TIM-brl"/>
</dbReference>
<evidence type="ECO:0000256" key="7">
    <source>
        <dbReference type="PIRSR" id="PIRSR601952-1"/>
    </source>
</evidence>
<dbReference type="CDD" id="cd16012">
    <property type="entry name" value="ALP"/>
    <property type="match status" value="1"/>
</dbReference>
<name>A0A223V2Y7_9FLAO</name>
<feature type="binding site" evidence="8">
    <location>
        <position position="486"/>
    </location>
    <ligand>
        <name>Zn(2+)</name>
        <dbReference type="ChEBI" id="CHEBI:29105"/>
        <label>2</label>
    </ligand>
</feature>
<feature type="binding site" evidence="8">
    <location>
        <position position="481"/>
    </location>
    <ligand>
        <name>Mg(2+)</name>
        <dbReference type="ChEBI" id="CHEBI:18420"/>
    </ligand>
</feature>
<dbReference type="InterPro" id="IPR001952">
    <property type="entry name" value="Alkaline_phosphatase"/>
</dbReference>
<keyword evidence="5 8" id="KW-0862">Zinc</keyword>
<feature type="active site" description="Phosphoserine intermediate" evidence="7">
    <location>
        <position position="326"/>
    </location>
</feature>